<dbReference type="EMBL" id="JADBGQ010000007">
    <property type="protein sequence ID" value="KAG5388346.1"/>
    <property type="molecule type" value="Genomic_DNA"/>
</dbReference>
<gene>
    <name evidence="1" type="primary">A08p008680.1_BraROA</name>
    <name evidence="1" type="ORF">IGI04_029887</name>
</gene>
<dbReference type="Proteomes" id="UP000823674">
    <property type="component" value="Chromosome A08"/>
</dbReference>
<evidence type="ECO:0000313" key="2">
    <source>
        <dbReference type="Proteomes" id="UP000823674"/>
    </source>
</evidence>
<comment type="caution">
    <text evidence="1">The sequence shown here is derived from an EMBL/GenBank/DDBJ whole genome shotgun (WGS) entry which is preliminary data.</text>
</comment>
<reference evidence="1 2" key="1">
    <citation type="submission" date="2021-03" db="EMBL/GenBank/DDBJ databases">
        <authorList>
            <person name="King G.J."/>
            <person name="Bancroft I."/>
            <person name="Baten A."/>
            <person name="Bloomfield J."/>
            <person name="Borpatragohain P."/>
            <person name="He Z."/>
            <person name="Irish N."/>
            <person name="Irwin J."/>
            <person name="Liu K."/>
            <person name="Mauleon R.P."/>
            <person name="Moore J."/>
            <person name="Morris R."/>
            <person name="Ostergaard L."/>
            <person name="Wang B."/>
            <person name="Wells R."/>
        </authorList>
    </citation>
    <scope>NUCLEOTIDE SEQUENCE [LARGE SCALE GENOMIC DNA]</scope>
    <source>
        <strain evidence="1">R-o-18</strain>
        <tissue evidence="1">Leaf</tissue>
    </source>
</reference>
<keyword evidence="2" id="KW-1185">Reference proteome</keyword>
<proteinExistence type="predicted"/>
<organism evidence="1 2">
    <name type="scientific">Brassica rapa subsp. trilocularis</name>
    <dbReference type="NCBI Taxonomy" id="1813537"/>
    <lineage>
        <taxon>Eukaryota</taxon>
        <taxon>Viridiplantae</taxon>
        <taxon>Streptophyta</taxon>
        <taxon>Embryophyta</taxon>
        <taxon>Tracheophyta</taxon>
        <taxon>Spermatophyta</taxon>
        <taxon>Magnoliopsida</taxon>
        <taxon>eudicotyledons</taxon>
        <taxon>Gunneridae</taxon>
        <taxon>Pentapetalae</taxon>
        <taxon>rosids</taxon>
        <taxon>malvids</taxon>
        <taxon>Brassicales</taxon>
        <taxon>Brassicaceae</taxon>
        <taxon>Brassiceae</taxon>
        <taxon>Brassica</taxon>
    </lineage>
</organism>
<name>A0ABQ7LRF3_BRACM</name>
<feature type="non-terminal residue" evidence="1">
    <location>
        <position position="1"/>
    </location>
</feature>
<evidence type="ECO:0000313" key="1">
    <source>
        <dbReference type="EMBL" id="KAG5388346.1"/>
    </source>
</evidence>
<protein>
    <submittedName>
        <fullName evidence="1">Uncharacterized protein</fullName>
    </submittedName>
</protein>
<accession>A0ABQ7LRF3</accession>
<sequence length="217" mass="24426">HKVPISKEAGHFRPECTSCNALFIYIEDLQYKDLMKMDILASSEVSSARLEHLIKSVGCVLRCTKQNTNIFASPALNDIPLFGSTVQREKHSIHDRLLDHVITDSASCNKETTDTFASPALLNAIPDMLPDHVLNLTNKLNPAGLNAFFLQNSEEHYRSILRLVKEQTQSESEWNDASSKVKYISSRIDLLDVIIKAENFDFVTELKKLAAEHIDAE</sequence>